<evidence type="ECO:0000256" key="4">
    <source>
        <dbReference type="ARBA" id="ARBA00023015"/>
    </source>
</evidence>
<keyword evidence="6" id="KW-0804">Transcription</keyword>
<dbReference type="Gene3D" id="1.10.20.10">
    <property type="entry name" value="Histone, subunit A"/>
    <property type="match status" value="1"/>
</dbReference>
<keyword evidence="2" id="KW-0678">Repressor</keyword>
<dbReference type="InterPro" id="IPR050568">
    <property type="entry name" value="Transcr_DNA_Rep_Reg"/>
</dbReference>
<evidence type="ECO:0000256" key="13">
    <source>
        <dbReference type="SAM" id="MobiDB-lite"/>
    </source>
</evidence>
<dbReference type="GO" id="GO:0001046">
    <property type="term" value="F:core promoter sequence-specific DNA binding"/>
    <property type="evidence" value="ECO:0007669"/>
    <property type="project" value="TreeGrafter"/>
</dbReference>
<evidence type="ECO:0000256" key="8">
    <source>
        <dbReference type="ARBA" id="ARBA00061393"/>
    </source>
</evidence>
<dbReference type="InterPro" id="IPR003958">
    <property type="entry name" value="CBFA_NFYB_domain"/>
</dbReference>
<feature type="region of interest" description="Disordered" evidence="13">
    <location>
        <begin position="291"/>
        <end position="353"/>
    </location>
</feature>
<dbReference type="EMBL" id="VXIV02000870">
    <property type="protein sequence ID" value="KAF6035496.1"/>
    <property type="molecule type" value="Genomic_DNA"/>
</dbReference>
<feature type="compositionally biased region" description="Polar residues" evidence="13">
    <location>
        <begin position="291"/>
        <end position="310"/>
    </location>
</feature>
<dbReference type="AlphaFoldDB" id="A0A7J7KD78"/>
<keyword evidence="16" id="KW-1185">Reference proteome</keyword>
<comment type="subcellular location">
    <subcellularLocation>
        <location evidence="1">Nucleus</location>
    </subcellularLocation>
</comment>
<gene>
    <name evidence="15" type="ORF">EB796_006188</name>
</gene>
<dbReference type="PANTHER" id="PTHR10252:SF5">
    <property type="entry name" value="DR1-ASSOCIATED COREPRESSOR"/>
    <property type="match status" value="1"/>
</dbReference>
<evidence type="ECO:0000256" key="9">
    <source>
        <dbReference type="ARBA" id="ARBA00066085"/>
    </source>
</evidence>
<feature type="compositionally biased region" description="Polar residues" evidence="13">
    <location>
        <begin position="317"/>
        <end position="330"/>
    </location>
</feature>
<reference evidence="15" key="1">
    <citation type="submission" date="2020-06" db="EMBL/GenBank/DDBJ databases">
        <title>Draft genome of Bugula neritina, a colonial animal packing powerful symbionts and potential medicines.</title>
        <authorList>
            <person name="Rayko M."/>
        </authorList>
    </citation>
    <scope>NUCLEOTIDE SEQUENCE [LARGE SCALE GENOMIC DNA]</scope>
    <source>
        <strain evidence="15">Kwan_BN1</strain>
    </source>
</reference>
<keyword evidence="7" id="KW-0539">Nucleus</keyword>
<proteinExistence type="inferred from homology"/>
<evidence type="ECO:0000256" key="10">
    <source>
        <dbReference type="ARBA" id="ARBA00072760"/>
    </source>
</evidence>
<feature type="compositionally biased region" description="Polar residues" evidence="13">
    <location>
        <begin position="337"/>
        <end position="353"/>
    </location>
</feature>
<dbReference type="SUPFAM" id="SSF47113">
    <property type="entry name" value="Histone-fold"/>
    <property type="match status" value="1"/>
</dbReference>
<dbReference type="OrthoDB" id="653904at2759"/>
<comment type="caution">
    <text evidence="15">The sequence shown here is derived from an EMBL/GenBank/DDBJ whole genome shotgun (WGS) entry which is preliminary data.</text>
</comment>
<dbReference type="GO" id="GO:0046982">
    <property type="term" value="F:protein heterodimerization activity"/>
    <property type="evidence" value="ECO:0007669"/>
    <property type="project" value="InterPro"/>
</dbReference>
<dbReference type="Proteomes" id="UP000593567">
    <property type="component" value="Unassembled WGS sequence"/>
</dbReference>
<feature type="region of interest" description="Disordered" evidence="13">
    <location>
        <begin position="101"/>
        <end position="177"/>
    </location>
</feature>
<dbReference type="Pfam" id="PF00808">
    <property type="entry name" value="CBFD_NFYB_HMF"/>
    <property type="match status" value="1"/>
</dbReference>
<dbReference type="GO" id="GO:0017054">
    <property type="term" value="C:negative cofactor 2 complex"/>
    <property type="evidence" value="ECO:0007669"/>
    <property type="project" value="TreeGrafter"/>
</dbReference>
<evidence type="ECO:0000256" key="11">
    <source>
        <dbReference type="ARBA" id="ARBA00077179"/>
    </source>
</evidence>
<evidence type="ECO:0000256" key="7">
    <source>
        <dbReference type="ARBA" id="ARBA00023242"/>
    </source>
</evidence>
<keyword evidence="5" id="KW-0238">DNA-binding</keyword>
<evidence type="ECO:0000256" key="6">
    <source>
        <dbReference type="ARBA" id="ARBA00023163"/>
    </source>
</evidence>
<name>A0A7J7KD78_BUGNE</name>
<dbReference type="GO" id="GO:0016251">
    <property type="term" value="F:RNA polymerase II general transcription initiation factor activity"/>
    <property type="evidence" value="ECO:0007669"/>
    <property type="project" value="TreeGrafter"/>
</dbReference>
<evidence type="ECO:0000256" key="12">
    <source>
        <dbReference type="ARBA" id="ARBA00078501"/>
    </source>
</evidence>
<dbReference type="CDD" id="cd22906">
    <property type="entry name" value="HFD_DRAP1"/>
    <property type="match status" value="1"/>
</dbReference>
<feature type="domain" description="Transcription factor CBF/NF-Y/archaeal histone" evidence="14">
    <location>
        <begin position="10"/>
        <end position="73"/>
    </location>
</feature>
<protein>
    <recommendedName>
        <fullName evidence="10">Dr1-associated corepressor</fullName>
    </recommendedName>
    <alternativeName>
        <fullName evidence="11">Dr1-associated protein 1</fullName>
    </alternativeName>
    <alternativeName>
        <fullName evidence="12">Negative cofactor 2-alpha</fullName>
    </alternativeName>
</protein>
<comment type="subunit">
    <text evidence="9">Heterodimer with DR1. Binds BTAF1.</text>
</comment>
<evidence type="ECO:0000313" key="15">
    <source>
        <dbReference type="EMBL" id="KAF6035496.1"/>
    </source>
</evidence>
<evidence type="ECO:0000259" key="14">
    <source>
        <dbReference type="Pfam" id="PF00808"/>
    </source>
</evidence>
<accession>A0A7J7KD78</accession>
<keyword evidence="3" id="KW-0597">Phosphoprotein</keyword>
<evidence type="ECO:0000313" key="16">
    <source>
        <dbReference type="Proteomes" id="UP000593567"/>
    </source>
</evidence>
<evidence type="ECO:0000256" key="5">
    <source>
        <dbReference type="ARBA" id="ARBA00023125"/>
    </source>
</evidence>
<keyword evidence="4" id="KW-0805">Transcription regulation</keyword>
<comment type="similarity">
    <text evidence="8">Belongs to the NC2 alpha/DRAP1 family.</text>
</comment>
<dbReference type="GO" id="GO:0000122">
    <property type="term" value="P:negative regulation of transcription by RNA polymerase II"/>
    <property type="evidence" value="ECO:0007669"/>
    <property type="project" value="UniProtKB-ARBA"/>
</dbReference>
<feature type="compositionally biased region" description="Basic residues" evidence="13">
    <location>
        <begin position="154"/>
        <end position="164"/>
    </location>
</feature>
<dbReference type="PANTHER" id="PTHR10252">
    <property type="entry name" value="HISTONE-LIKE TRANSCRIPTION FACTOR CCAAT-RELATED"/>
    <property type="match status" value="1"/>
</dbReference>
<dbReference type="InterPro" id="IPR009072">
    <property type="entry name" value="Histone-fold"/>
</dbReference>
<evidence type="ECO:0000256" key="1">
    <source>
        <dbReference type="ARBA" id="ARBA00004123"/>
    </source>
</evidence>
<evidence type="ECO:0000256" key="2">
    <source>
        <dbReference type="ARBA" id="ARBA00022491"/>
    </source>
</evidence>
<dbReference type="FunFam" id="1.10.20.10:FF:000032">
    <property type="entry name" value="dr1-associated corepressor isoform X1"/>
    <property type="match status" value="1"/>
</dbReference>
<evidence type="ECO:0000256" key="3">
    <source>
        <dbReference type="ARBA" id="ARBA00022553"/>
    </source>
</evidence>
<feature type="compositionally biased region" description="Polar residues" evidence="13">
    <location>
        <begin position="124"/>
        <end position="134"/>
    </location>
</feature>
<organism evidence="15 16">
    <name type="scientific">Bugula neritina</name>
    <name type="common">Brown bryozoan</name>
    <name type="synonym">Sertularia neritina</name>
    <dbReference type="NCBI Taxonomy" id="10212"/>
    <lineage>
        <taxon>Eukaryota</taxon>
        <taxon>Metazoa</taxon>
        <taxon>Spiralia</taxon>
        <taxon>Lophotrochozoa</taxon>
        <taxon>Bryozoa</taxon>
        <taxon>Gymnolaemata</taxon>
        <taxon>Cheilostomatida</taxon>
        <taxon>Flustrina</taxon>
        <taxon>Buguloidea</taxon>
        <taxon>Bugulidae</taxon>
        <taxon>Bugula</taxon>
    </lineage>
</organism>
<sequence>MGGKKKKYNARFPPARIKKIMQTDEEIGKIAAPVPVVISRALELFLESLITKSVSIANEHSAKTLASSHIKHVISSNKNFDFLKSQVNLIPDLVSAEGEGQTNAQKLSSADKKTSCSASSSTANLTAGNPSSQIPKKRPRIVATPLATDDPTKTIKRKRGRPPKVKQEVNGQEADTTTDLSLPHKTAAAAIAADVKLESKNIVKTEATSSNSANSQCGAGVETAHPFHQSIFTTENTVLSKFNYSSPAAHSSSVLARYSQTGSGFGSSGMPLQLTTSSRHTTIESMYNNLSPTSQPVDLSTNSNGTQSNKAHLPHADTNNLYNAASSTPQAFDLSMRQHSAAASSTEGDQSSL</sequence>